<dbReference type="PANTHER" id="PTHR37984:SF5">
    <property type="entry name" value="PROTEIN NYNRIN-LIKE"/>
    <property type="match status" value="1"/>
</dbReference>
<dbReference type="InterPro" id="IPR036397">
    <property type="entry name" value="RNaseH_sf"/>
</dbReference>
<evidence type="ECO:0008006" key="3">
    <source>
        <dbReference type="Google" id="ProtNLM"/>
    </source>
</evidence>
<dbReference type="InterPro" id="IPR050951">
    <property type="entry name" value="Retrovirus_Pol_polyprotein"/>
</dbReference>
<organism evidence="1 2">
    <name type="scientific">Dryococelus australis</name>
    <dbReference type="NCBI Taxonomy" id="614101"/>
    <lineage>
        <taxon>Eukaryota</taxon>
        <taxon>Metazoa</taxon>
        <taxon>Ecdysozoa</taxon>
        <taxon>Arthropoda</taxon>
        <taxon>Hexapoda</taxon>
        <taxon>Insecta</taxon>
        <taxon>Pterygota</taxon>
        <taxon>Neoptera</taxon>
        <taxon>Polyneoptera</taxon>
        <taxon>Phasmatodea</taxon>
        <taxon>Verophasmatodea</taxon>
        <taxon>Anareolatae</taxon>
        <taxon>Phasmatidae</taxon>
        <taxon>Eurycanthinae</taxon>
        <taxon>Dryococelus</taxon>
    </lineage>
</organism>
<evidence type="ECO:0000313" key="2">
    <source>
        <dbReference type="Proteomes" id="UP001159363"/>
    </source>
</evidence>
<proteinExistence type="predicted"/>
<dbReference type="InterPro" id="IPR012337">
    <property type="entry name" value="RNaseH-like_sf"/>
</dbReference>
<sequence length="218" mass="25495">MGEICALLRVRKIQTTAYHPACNGQVERSHQTFITMITHFVYKDQRITPHSSTSETPLFMVHGREINRPFDDIVKPKRIHYALEDNYEKKLLLRLPESFEVVRENLRRAADMREYQFNQKAKDVNVEVGDNVSGVGMTDTLIFRERREAGRNHEPRYAHSPARRIPEARPGMRYVIRFRQLEKLVVLTSSNTGKARRRACRSIAISWRPAKYCARDAR</sequence>
<gene>
    <name evidence="1" type="ORF">PR048_011087</name>
</gene>
<dbReference type="Proteomes" id="UP001159363">
    <property type="component" value="Chromosome X"/>
</dbReference>
<protein>
    <recommendedName>
        <fullName evidence="3">Integrase catalytic domain-containing protein</fullName>
    </recommendedName>
</protein>
<dbReference type="SUPFAM" id="SSF53098">
    <property type="entry name" value="Ribonuclease H-like"/>
    <property type="match status" value="1"/>
</dbReference>
<accession>A0ABQ9HKM6</accession>
<dbReference type="Gene3D" id="3.30.420.10">
    <property type="entry name" value="Ribonuclease H-like superfamily/Ribonuclease H"/>
    <property type="match status" value="1"/>
</dbReference>
<dbReference type="PANTHER" id="PTHR37984">
    <property type="entry name" value="PROTEIN CBG26694"/>
    <property type="match status" value="1"/>
</dbReference>
<name>A0ABQ9HKM6_9NEOP</name>
<comment type="caution">
    <text evidence="1">The sequence shown here is derived from an EMBL/GenBank/DDBJ whole genome shotgun (WGS) entry which is preliminary data.</text>
</comment>
<dbReference type="EMBL" id="JARBHB010000004">
    <property type="protein sequence ID" value="KAJ8884891.1"/>
    <property type="molecule type" value="Genomic_DNA"/>
</dbReference>
<reference evidence="1 2" key="1">
    <citation type="submission" date="2023-02" db="EMBL/GenBank/DDBJ databases">
        <title>LHISI_Scaffold_Assembly.</title>
        <authorList>
            <person name="Stuart O.P."/>
            <person name="Cleave R."/>
            <person name="Magrath M.J.L."/>
            <person name="Mikheyev A.S."/>
        </authorList>
    </citation>
    <scope>NUCLEOTIDE SEQUENCE [LARGE SCALE GENOMIC DNA]</scope>
    <source>
        <strain evidence="1">Daus_M_001</strain>
        <tissue evidence="1">Leg muscle</tissue>
    </source>
</reference>
<evidence type="ECO:0000313" key="1">
    <source>
        <dbReference type="EMBL" id="KAJ8884891.1"/>
    </source>
</evidence>
<keyword evidence="2" id="KW-1185">Reference proteome</keyword>